<sequence length="303" mass="32909">MGGNTQQTPAKDVLRGALAAQMRLIDLAIHALVNGHGVTEHEKLSQAQSVVNTVSLMLQAMGTSIHSLIRLTDELGMSVRDCFGIARSIAETGINVAYIIAGGNHMAEKAQRHALQKGFRDLHRQGEMGGFGFSVLWNGPIPDPKDIPGLQEALAEFSTSKGREKDWTDDNLGARIDCIRKKFGNMTVGISGAAASIYRHSSEILHGSYFGTTYFWTGGVNRPTNREAYDALFFSHFVAAFTAAFFSTHGVLEIIAKEFGQDELKKANNDLFHLVARHCNSGDLDLGVDGLAALPFGWAAYIE</sequence>
<proteinExistence type="predicted"/>
<dbReference type="OrthoDB" id="8478803at2"/>
<organism evidence="1 2">
    <name type="scientific">Magnetospirillum molischianum DSM 120</name>
    <dbReference type="NCBI Taxonomy" id="1150626"/>
    <lineage>
        <taxon>Bacteria</taxon>
        <taxon>Pseudomonadati</taxon>
        <taxon>Pseudomonadota</taxon>
        <taxon>Alphaproteobacteria</taxon>
        <taxon>Rhodospirillales</taxon>
        <taxon>Rhodospirillaceae</taxon>
        <taxon>Magnetospirillum</taxon>
    </lineage>
</organism>
<dbReference type="Proteomes" id="UP000004169">
    <property type="component" value="Unassembled WGS sequence"/>
</dbReference>
<comment type="caution">
    <text evidence="1">The sequence shown here is derived from an EMBL/GenBank/DDBJ whole genome shotgun (WGS) entry which is preliminary data.</text>
</comment>
<gene>
    <name evidence="1" type="ORF">PHAMO_490011</name>
</gene>
<evidence type="ECO:0000313" key="1">
    <source>
        <dbReference type="EMBL" id="CCG42848.1"/>
    </source>
</evidence>
<name>H8FWW0_MAGML</name>
<keyword evidence="2" id="KW-1185">Reference proteome</keyword>
<dbReference type="eggNOG" id="ENOG50318YR">
    <property type="taxonomic scope" value="Bacteria"/>
</dbReference>
<accession>H8FWW0</accession>
<protein>
    <submittedName>
        <fullName evidence="1">Uncharacterized protein</fullName>
    </submittedName>
</protein>
<reference evidence="1 2" key="1">
    <citation type="journal article" date="2012" name="J. Bacteriol.">
        <title>Draft Genome Sequence of the Purple Photosynthetic Bacterium Phaeospirillum molischianum DSM120, a Particularly Versatile Bacterium.</title>
        <authorList>
            <person name="Duquesne K."/>
            <person name="Prima V."/>
            <person name="Ji B."/>
            <person name="Rouy Z."/>
            <person name="Medigue C."/>
            <person name="Talla E."/>
            <person name="Sturgis J.N."/>
        </authorList>
    </citation>
    <scope>NUCLEOTIDE SEQUENCE [LARGE SCALE GENOMIC DNA]</scope>
    <source>
        <strain evidence="2">DSM120</strain>
    </source>
</reference>
<dbReference type="EMBL" id="CAHP01000044">
    <property type="protein sequence ID" value="CCG42848.1"/>
    <property type="molecule type" value="Genomic_DNA"/>
</dbReference>
<evidence type="ECO:0000313" key="2">
    <source>
        <dbReference type="Proteomes" id="UP000004169"/>
    </source>
</evidence>
<dbReference type="AlphaFoldDB" id="H8FWW0"/>
<dbReference type="RefSeq" id="WP_002730677.1">
    <property type="nucleotide sequence ID" value="NZ_CAHP01000044.1"/>
</dbReference>